<keyword evidence="15" id="KW-1185">Reference proteome</keyword>
<dbReference type="InterPro" id="IPR039421">
    <property type="entry name" value="Type_1_exporter"/>
</dbReference>
<gene>
    <name evidence="14" type="ordered locus">SYNW2111</name>
</gene>
<keyword evidence="10" id="KW-0653">Protein transport</keyword>
<evidence type="ECO:0000256" key="9">
    <source>
        <dbReference type="ARBA" id="ARBA00023136"/>
    </source>
</evidence>
<keyword evidence="3" id="KW-1003">Cell membrane</keyword>
<evidence type="ECO:0000256" key="8">
    <source>
        <dbReference type="ARBA" id="ARBA00022989"/>
    </source>
</evidence>
<keyword evidence="5" id="KW-0547">Nucleotide-binding</keyword>
<feature type="domain" description="Peptidase C39" evidence="13">
    <location>
        <begin position="60"/>
        <end position="179"/>
    </location>
</feature>
<reference evidence="14 15" key="1">
    <citation type="journal article" date="2003" name="Nature">
        <title>The genome of a motile marine Synechococcus.</title>
        <authorList>
            <person name="Palenik B."/>
            <person name="Brahamsha B."/>
            <person name="Larimer F."/>
            <person name="Land M."/>
            <person name="Hauser L."/>
            <person name="Chain P."/>
            <person name="Lamerdin J."/>
            <person name="Regala W."/>
            <person name="Allen E.A."/>
            <person name="McCarren J."/>
            <person name="Paulsen I."/>
            <person name="Dufresne A."/>
            <person name="Partensky F."/>
            <person name="Webb E."/>
            <person name="Waterbury J."/>
        </authorList>
    </citation>
    <scope>NUCLEOTIDE SEQUENCE [LARGE SCALE GENOMIC DNA]</scope>
    <source>
        <strain evidence="14 15">WH8102</strain>
    </source>
</reference>
<dbReference type="GO" id="GO:0008234">
    <property type="term" value="F:cysteine-type peptidase activity"/>
    <property type="evidence" value="ECO:0007669"/>
    <property type="project" value="UniProtKB-KW"/>
</dbReference>
<organism evidence="14 15">
    <name type="scientific">Parasynechococcus marenigrum (strain WH8102)</name>
    <dbReference type="NCBI Taxonomy" id="84588"/>
    <lineage>
        <taxon>Bacteria</taxon>
        <taxon>Bacillati</taxon>
        <taxon>Cyanobacteriota</taxon>
        <taxon>Cyanophyceae</taxon>
        <taxon>Synechococcales</taxon>
        <taxon>Prochlorococcaceae</taxon>
        <taxon>Parasynechococcus</taxon>
        <taxon>Parasynechococcus marenigrum</taxon>
    </lineage>
</organism>
<feature type="domain" description="ABC transporter" evidence="12">
    <location>
        <begin position="501"/>
        <end position="734"/>
    </location>
</feature>
<dbReference type="PANTHER" id="PTHR24221:SF654">
    <property type="entry name" value="ATP-BINDING CASSETTE SUB-FAMILY B MEMBER 6"/>
    <property type="match status" value="1"/>
</dbReference>
<dbReference type="GO" id="GO:0043213">
    <property type="term" value="P:bacteriocin transport"/>
    <property type="evidence" value="ECO:0007669"/>
    <property type="project" value="UniProtKB-KW"/>
</dbReference>
<dbReference type="Pfam" id="PF03412">
    <property type="entry name" value="Peptidase_C39"/>
    <property type="match status" value="1"/>
</dbReference>
<evidence type="ECO:0000256" key="1">
    <source>
        <dbReference type="ARBA" id="ARBA00004651"/>
    </source>
</evidence>
<dbReference type="GO" id="GO:0034040">
    <property type="term" value="F:ATPase-coupled lipid transmembrane transporter activity"/>
    <property type="evidence" value="ECO:0007669"/>
    <property type="project" value="TreeGrafter"/>
</dbReference>
<dbReference type="SUPFAM" id="SSF52540">
    <property type="entry name" value="P-loop containing nucleoside triphosphate hydrolases"/>
    <property type="match status" value="1"/>
</dbReference>
<dbReference type="GO" id="GO:0006508">
    <property type="term" value="P:proteolysis"/>
    <property type="evidence" value="ECO:0007669"/>
    <property type="project" value="InterPro"/>
</dbReference>
<dbReference type="SUPFAM" id="SSF90123">
    <property type="entry name" value="ABC transporter transmembrane region"/>
    <property type="match status" value="1"/>
</dbReference>
<feature type="transmembrane region" description="Helical" evidence="11">
    <location>
        <begin position="235"/>
        <end position="253"/>
    </location>
</feature>
<dbReference type="EMBL" id="BX569694">
    <property type="protein sequence ID" value="CAE08626.1"/>
    <property type="molecule type" value="Genomic_DNA"/>
</dbReference>
<keyword evidence="6" id="KW-0645">Protease</keyword>
<evidence type="ECO:0000313" key="14">
    <source>
        <dbReference type="EMBL" id="CAE08626.1"/>
    </source>
</evidence>
<dbReference type="PANTHER" id="PTHR24221">
    <property type="entry name" value="ATP-BINDING CASSETTE SUB-FAMILY B"/>
    <property type="match status" value="1"/>
</dbReference>
<dbReference type="FunFam" id="3.40.50.300:FF:000299">
    <property type="entry name" value="ABC transporter ATP-binding protein/permease"/>
    <property type="match status" value="1"/>
</dbReference>
<dbReference type="Proteomes" id="UP000001422">
    <property type="component" value="Chromosome"/>
</dbReference>
<proteinExistence type="predicted"/>
<comment type="subcellular location">
    <subcellularLocation>
        <location evidence="1">Cell membrane</location>
        <topology evidence="1">Multi-pass membrane protein</topology>
    </subcellularLocation>
</comment>
<dbReference type="PROSITE" id="PS00211">
    <property type="entry name" value="ABC_TRANSPORTER_1"/>
    <property type="match status" value="1"/>
</dbReference>
<dbReference type="InterPro" id="IPR003593">
    <property type="entry name" value="AAA+_ATPase"/>
</dbReference>
<protein>
    <submittedName>
        <fullName evidence="14">ABC transporter, multidrug efflux family</fullName>
    </submittedName>
</protein>
<dbReference type="Gene3D" id="3.90.70.10">
    <property type="entry name" value="Cysteine proteinases"/>
    <property type="match status" value="1"/>
</dbReference>
<keyword evidence="8 11" id="KW-1133">Transmembrane helix</keyword>
<evidence type="ECO:0000256" key="10">
    <source>
        <dbReference type="ARBA" id="ARBA00043264"/>
    </source>
</evidence>
<evidence type="ECO:0000259" key="12">
    <source>
        <dbReference type="PROSITE" id="PS50893"/>
    </source>
</evidence>
<accession>Q7U4F7</accession>
<dbReference type="RefSeq" id="WP_011128968.1">
    <property type="nucleotide sequence ID" value="NC_005070.1"/>
</dbReference>
<dbReference type="InterPro" id="IPR005074">
    <property type="entry name" value="Peptidase_C39"/>
</dbReference>
<keyword evidence="6" id="KW-0788">Thiol protease</keyword>
<dbReference type="GO" id="GO:0005886">
    <property type="term" value="C:plasma membrane"/>
    <property type="evidence" value="ECO:0007669"/>
    <property type="project" value="UniProtKB-SubCell"/>
</dbReference>
<evidence type="ECO:0000256" key="6">
    <source>
        <dbReference type="ARBA" id="ARBA00022807"/>
    </source>
</evidence>
<dbReference type="HOGENOM" id="CLU_000604_84_3_3"/>
<evidence type="ECO:0000256" key="2">
    <source>
        <dbReference type="ARBA" id="ARBA00022448"/>
    </source>
</evidence>
<evidence type="ECO:0000256" key="3">
    <source>
        <dbReference type="ARBA" id="ARBA00022475"/>
    </source>
</evidence>
<sequence>MAIFRSRAVDAANQAETLDTPLVLLRPQLRQRFNSNLRLWRDLSIPQNSNHQVWTEEQIQHDPTECAAVSLSIILRYHGSYQPISTIRHACGVSRDGSNAANLVCSARTFGMNAKGYKKGLKTLQTVSLPAVVFWNFDHFLVLEGIDEQRFWINDPATGRRCVELEEFDRCYTGVVITMQPDPSFEPTGKAPHAVQQLGAWLKRGSKVKRWGFLLMLGISAGVLSQTTRVLVEPGLWPFIGLALAVVPLGQVLSRELERQLRRELQEQLISLPDWILQQHFSHELAGRLERVSALCEQLRLRIGQSLPLVLGMAVWTVVLLVQNTFLGLIVIGGLSLWTAVKQRNESMNSSRDVRSRISMNSAGLTLQAGLKDPETLKASALEQDLFLRWSGLDAIATRQRQNLSYSRELQDWVPQIVYWSLPVLVWSVASHTANAGLTVIIGTMGLCLALQQLQEMWKAWGASKRAILAIRDLQEQPRDPLLSAGQHQSNIPFETGPASVSVEGVDFGYIPVLPPLIQELSLSVDKGQKIALVGGSGSGKITLARLMAGLVQPNKGVVKINGIPLLEMTQQERSQAIAMLQQGMPLFSATVRDNLTLFNSAISDGEIQAACETAAIWERLQQLPQGLNTTLGVNGQDLSGGEQQRLQLAQVLLQRPSLLILDEATSALEAQTEARIEQAIQGLHCTQIVVAHRLSTVRDADVIIVLDHGKIVQRGCHDALLKEEGSHYCNLLLLEDANL</sequence>
<dbReference type="InterPro" id="IPR027417">
    <property type="entry name" value="P-loop_NTPase"/>
</dbReference>
<dbReference type="MEROPS" id="C39.005"/>
<keyword evidence="4 11" id="KW-0812">Transmembrane</keyword>
<keyword evidence="10" id="KW-0080">Bacteriocin transport</keyword>
<evidence type="ECO:0000256" key="4">
    <source>
        <dbReference type="ARBA" id="ARBA00022692"/>
    </source>
</evidence>
<dbReference type="Pfam" id="PF00005">
    <property type="entry name" value="ABC_tran"/>
    <property type="match status" value="1"/>
</dbReference>
<dbReference type="InterPro" id="IPR003439">
    <property type="entry name" value="ABC_transporter-like_ATP-bd"/>
</dbReference>
<dbReference type="CDD" id="cd02420">
    <property type="entry name" value="Peptidase_C39D"/>
    <property type="match status" value="1"/>
</dbReference>
<dbReference type="InterPro" id="IPR017871">
    <property type="entry name" value="ABC_transporter-like_CS"/>
</dbReference>
<dbReference type="AlphaFoldDB" id="Q7U4F7"/>
<keyword evidence="9 11" id="KW-0472">Membrane</keyword>
<name>Q7U4F7_PARMW</name>
<evidence type="ECO:0000256" key="11">
    <source>
        <dbReference type="SAM" id="Phobius"/>
    </source>
</evidence>
<evidence type="ECO:0000256" key="5">
    <source>
        <dbReference type="ARBA" id="ARBA00022741"/>
    </source>
</evidence>
<keyword evidence="6" id="KW-0378">Hydrolase</keyword>
<dbReference type="GO" id="GO:0016887">
    <property type="term" value="F:ATP hydrolysis activity"/>
    <property type="evidence" value="ECO:0007669"/>
    <property type="project" value="InterPro"/>
</dbReference>
<dbReference type="STRING" id="84588.SYNW2111"/>
<dbReference type="eggNOG" id="COG2274">
    <property type="taxonomic scope" value="Bacteria"/>
</dbReference>
<keyword evidence="2" id="KW-0813">Transport</keyword>
<dbReference type="Gene3D" id="1.20.1560.10">
    <property type="entry name" value="ABC transporter type 1, transmembrane domain"/>
    <property type="match status" value="1"/>
</dbReference>
<feature type="transmembrane region" description="Helical" evidence="11">
    <location>
        <begin position="309"/>
        <end position="338"/>
    </location>
</feature>
<evidence type="ECO:0000256" key="7">
    <source>
        <dbReference type="ARBA" id="ARBA00022840"/>
    </source>
</evidence>
<dbReference type="PROSITE" id="PS50990">
    <property type="entry name" value="PEPTIDASE_C39"/>
    <property type="match status" value="1"/>
</dbReference>
<evidence type="ECO:0000313" key="15">
    <source>
        <dbReference type="Proteomes" id="UP000001422"/>
    </source>
</evidence>
<feature type="transmembrane region" description="Helical" evidence="11">
    <location>
        <begin position="211"/>
        <end position="229"/>
    </location>
</feature>
<keyword evidence="7" id="KW-0067">ATP-binding</keyword>
<dbReference type="InterPro" id="IPR036640">
    <property type="entry name" value="ABC1_TM_sf"/>
</dbReference>
<dbReference type="SMART" id="SM00382">
    <property type="entry name" value="AAA"/>
    <property type="match status" value="1"/>
</dbReference>
<dbReference type="KEGG" id="syw:SYNW2111"/>
<dbReference type="PROSITE" id="PS50893">
    <property type="entry name" value="ABC_TRANSPORTER_2"/>
    <property type="match status" value="1"/>
</dbReference>
<evidence type="ECO:0000259" key="13">
    <source>
        <dbReference type="PROSITE" id="PS50990"/>
    </source>
</evidence>
<dbReference type="Gene3D" id="3.40.50.300">
    <property type="entry name" value="P-loop containing nucleotide triphosphate hydrolases"/>
    <property type="match status" value="1"/>
</dbReference>
<dbReference type="GO" id="GO:0005524">
    <property type="term" value="F:ATP binding"/>
    <property type="evidence" value="ECO:0007669"/>
    <property type="project" value="UniProtKB-KW"/>
</dbReference>